<dbReference type="InterPro" id="IPR006901">
    <property type="entry name" value="TrmK"/>
</dbReference>
<reference evidence="1 2" key="1">
    <citation type="submission" date="2018-06" db="EMBL/GenBank/DDBJ databases">
        <authorList>
            <consortium name="Pathogen Informatics"/>
            <person name="Doyle S."/>
        </authorList>
    </citation>
    <scope>NUCLEOTIDE SEQUENCE [LARGE SCALE GENOMIC DNA]</scope>
    <source>
        <strain evidence="1 2">NCTC11087</strain>
    </source>
</reference>
<organism evidence="1 2">
    <name type="scientific">Faecalicoccus pleomorphus</name>
    <dbReference type="NCBI Taxonomy" id="1323"/>
    <lineage>
        <taxon>Bacteria</taxon>
        <taxon>Bacillati</taxon>
        <taxon>Bacillota</taxon>
        <taxon>Erysipelotrichia</taxon>
        <taxon>Erysipelotrichales</taxon>
        <taxon>Erysipelotrichaceae</taxon>
        <taxon>Faecalicoccus</taxon>
    </lineage>
</organism>
<proteinExistence type="predicted"/>
<dbReference type="AlphaFoldDB" id="A0A380LKR0"/>
<dbReference type="SUPFAM" id="SSF53335">
    <property type="entry name" value="S-adenosyl-L-methionine-dependent methyltransferases"/>
    <property type="match status" value="1"/>
</dbReference>
<dbReference type="Pfam" id="PF04816">
    <property type="entry name" value="TrmK"/>
    <property type="match status" value="1"/>
</dbReference>
<dbReference type="Proteomes" id="UP000255523">
    <property type="component" value="Unassembled WGS sequence"/>
</dbReference>
<dbReference type="PANTHER" id="PTHR38451:SF1">
    <property type="entry name" value="TRNA (ADENINE(22)-N(1))-METHYLTRANSFERASE"/>
    <property type="match status" value="1"/>
</dbReference>
<dbReference type="GeneID" id="77461709"/>
<protein>
    <submittedName>
        <fullName evidence="1">Bcl-2 family protein</fullName>
        <ecNumber evidence="1">2.1.1.217</ecNumber>
    </submittedName>
</protein>
<gene>
    <name evidence="1" type="primary">trmK</name>
    <name evidence="1" type="ORF">NCTC11087_00731</name>
</gene>
<dbReference type="GO" id="GO:0032259">
    <property type="term" value="P:methylation"/>
    <property type="evidence" value="ECO:0007669"/>
    <property type="project" value="UniProtKB-KW"/>
</dbReference>
<dbReference type="EC" id="2.1.1.217" evidence="1"/>
<sequence length="219" mass="25023">MAVSKRLQAIVSLIEGHCLADIGCDHGYVIMEALQQKRIQKAYACDVAPGPLDNAKRNIHLHHLEEQVTCLLMDGIKELPSDVDSIVIAGMGASLMINILEQGKSHIKKGMHFYFCPHKDASLLREYVSKQGFRIEQECVVEEDGHFYPIMKLVYTNTPYSLTQSEILYGVSCRKDATYSSFLQKEQEKWKQIVAHMPKDKRTEANQRLQILENMRRQS</sequence>
<dbReference type="PANTHER" id="PTHR38451">
    <property type="entry name" value="TRNA (ADENINE(22)-N(1))-METHYLTRANSFERASE"/>
    <property type="match status" value="1"/>
</dbReference>
<dbReference type="PIRSF" id="PIRSF018637">
    <property type="entry name" value="TrmK"/>
    <property type="match status" value="1"/>
</dbReference>
<keyword evidence="1" id="KW-0489">Methyltransferase</keyword>
<accession>A0A380LKR0</accession>
<dbReference type="InterPro" id="IPR029063">
    <property type="entry name" value="SAM-dependent_MTases_sf"/>
</dbReference>
<keyword evidence="2" id="KW-1185">Reference proteome</keyword>
<dbReference type="GO" id="GO:0160105">
    <property type="term" value="F:tRNA (adenine(22)-N1)-methyltransferase activity"/>
    <property type="evidence" value="ECO:0007669"/>
    <property type="project" value="UniProtKB-EC"/>
</dbReference>
<evidence type="ECO:0000313" key="2">
    <source>
        <dbReference type="Proteomes" id="UP000255523"/>
    </source>
</evidence>
<dbReference type="Gene3D" id="3.40.50.150">
    <property type="entry name" value="Vaccinia Virus protein VP39"/>
    <property type="match status" value="1"/>
</dbReference>
<name>A0A380LKR0_9FIRM</name>
<keyword evidence="1" id="KW-0808">Transferase</keyword>
<dbReference type="OrthoDB" id="5881184at2"/>
<dbReference type="EMBL" id="UHFX01000003">
    <property type="protein sequence ID" value="SUO03853.1"/>
    <property type="molecule type" value="Genomic_DNA"/>
</dbReference>
<dbReference type="RefSeq" id="WP_022789884.1">
    <property type="nucleotide sequence ID" value="NZ_JACJKL010000006.1"/>
</dbReference>
<evidence type="ECO:0000313" key="1">
    <source>
        <dbReference type="EMBL" id="SUO03853.1"/>
    </source>
</evidence>